<name>A0A6L6JJK9_9RHOB</name>
<keyword evidence="2" id="KW-1185">Reference proteome</keyword>
<evidence type="ECO:0000313" key="2">
    <source>
        <dbReference type="Proteomes" id="UP000478183"/>
    </source>
</evidence>
<gene>
    <name evidence="1" type="ORF">GL286_20205</name>
</gene>
<accession>A0A6L6JJK9</accession>
<dbReference type="Proteomes" id="UP000478183">
    <property type="component" value="Unassembled WGS sequence"/>
</dbReference>
<evidence type="ECO:0008006" key="3">
    <source>
        <dbReference type="Google" id="ProtNLM"/>
    </source>
</evidence>
<dbReference type="EMBL" id="WMIE01000025">
    <property type="protein sequence ID" value="MTH80031.1"/>
    <property type="molecule type" value="Genomic_DNA"/>
</dbReference>
<protein>
    <recommendedName>
        <fullName evidence="3">Flagellar export protein FliJ</fullName>
    </recommendedName>
</protein>
<proteinExistence type="predicted"/>
<evidence type="ECO:0000313" key="1">
    <source>
        <dbReference type="EMBL" id="MTH80031.1"/>
    </source>
</evidence>
<dbReference type="OrthoDB" id="7778470at2"/>
<dbReference type="RefSeq" id="WP_155097382.1">
    <property type="nucleotide sequence ID" value="NZ_WMIE01000025.1"/>
</dbReference>
<dbReference type="AlphaFoldDB" id="A0A6L6JJK9"/>
<comment type="caution">
    <text evidence="1">The sequence shown here is derived from an EMBL/GenBank/DDBJ whole genome shotgun (WGS) entry which is preliminary data.</text>
</comment>
<organism evidence="1 2">
    <name type="scientific">Paracoccus aestuariivivens</name>
    <dbReference type="NCBI Taxonomy" id="1820333"/>
    <lineage>
        <taxon>Bacteria</taxon>
        <taxon>Pseudomonadati</taxon>
        <taxon>Pseudomonadota</taxon>
        <taxon>Alphaproteobacteria</taxon>
        <taxon>Rhodobacterales</taxon>
        <taxon>Paracoccaceae</taxon>
        <taxon>Paracoccus</taxon>
    </lineage>
</organism>
<sequence length="130" mass="14788">MSQSTKSLMQLERIAQMKSDLEMRHFSAFRQHIEAAQARIDNIKSTHQALYASETDFSVAEARLINALAQDHSRALIAAEHDLAQMRPRYDAARAQAQREFGRAEVIKTLRKNSAADDRDHRVKKQDPTG</sequence>
<reference evidence="1 2" key="1">
    <citation type="submission" date="2019-11" db="EMBL/GenBank/DDBJ databases">
        <authorList>
            <person name="Dong K."/>
        </authorList>
    </citation>
    <scope>NUCLEOTIDE SEQUENCE [LARGE SCALE GENOMIC DNA]</scope>
    <source>
        <strain evidence="1 2">NBRC 111993</strain>
    </source>
</reference>